<gene>
    <name evidence="1" type="ORF">AT9943_LOCUS9713</name>
</gene>
<evidence type="ECO:0000313" key="1">
    <source>
        <dbReference type="EMBL" id="CAD5321660.1"/>
    </source>
</evidence>
<name>A0A7G2EEG1_ARATH</name>
<reference evidence="1 2" key="1">
    <citation type="submission" date="2020-09" db="EMBL/GenBank/DDBJ databases">
        <authorList>
            <person name="Ashkenazy H."/>
        </authorList>
    </citation>
    <scope>NUCLEOTIDE SEQUENCE [LARGE SCALE GENOMIC DNA]</scope>
    <source>
        <strain evidence="2">cv. Cdm-0</strain>
    </source>
</reference>
<dbReference type="Proteomes" id="UP000516314">
    <property type="component" value="Chromosome 2"/>
</dbReference>
<accession>A0A7G2EEG1</accession>
<proteinExistence type="predicted"/>
<organism evidence="1 2">
    <name type="scientific">Arabidopsis thaliana</name>
    <name type="common">Mouse-ear cress</name>
    <dbReference type="NCBI Taxonomy" id="3702"/>
    <lineage>
        <taxon>Eukaryota</taxon>
        <taxon>Viridiplantae</taxon>
        <taxon>Streptophyta</taxon>
        <taxon>Embryophyta</taxon>
        <taxon>Tracheophyta</taxon>
        <taxon>Spermatophyta</taxon>
        <taxon>Magnoliopsida</taxon>
        <taxon>eudicotyledons</taxon>
        <taxon>Gunneridae</taxon>
        <taxon>Pentapetalae</taxon>
        <taxon>rosids</taxon>
        <taxon>malvids</taxon>
        <taxon>Brassicales</taxon>
        <taxon>Brassicaceae</taxon>
        <taxon>Camelineae</taxon>
        <taxon>Arabidopsis</taxon>
    </lineage>
</organism>
<dbReference type="EMBL" id="LR881467">
    <property type="protein sequence ID" value="CAD5321660.1"/>
    <property type="molecule type" value="Genomic_DNA"/>
</dbReference>
<sequence>MRVRISMLEKQGTCKPTNTKSVSFAYLHVLNFSNMSSSPIDVIYPLNLIDNVFFVVLD</sequence>
<dbReference type="AlphaFoldDB" id="A0A7G2EEG1"/>
<evidence type="ECO:0000313" key="2">
    <source>
        <dbReference type="Proteomes" id="UP000516314"/>
    </source>
</evidence>
<protein>
    <submittedName>
        <fullName evidence="1">(thale cress) hypothetical protein</fullName>
    </submittedName>
</protein>